<dbReference type="GO" id="GO:0008270">
    <property type="term" value="F:zinc ion binding"/>
    <property type="evidence" value="ECO:0007669"/>
    <property type="project" value="UniProtKB-UniRule"/>
</dbReference>
<evidence type="ECO:0000259" key="12">
    <source>
        <dbReference type="Pfam" id="PF01433"/>
    </source>
</evidence>
<name>A0A3P8SK36_AMPPE</name>
<dbReference type="FunFam" id="1.10.390.10:FF:000006">
    <property type="entry name" value="Puromycin-sensitive aminopeptidase"/>
    <property type="match status" value="1"/>
</dbReference>
<dbReference type="GO" id="GO:0042277">
    <property type="term" value="F:peptide binding"/>
    <property type="evidence" value="ECO:0007669"/>
    <property type="project" value="TreeGrafter"/>
</dbReference>
<evidence type="ECO:0000256" key="8">
    <source>
        <dbReference type="PIRSR" id="PIRSR634016-1"/>
    </source>
</evidence>
<evidence type="ECO:0000256" key="9">
    <source>
        <dbReference type="PIRSR" id="PIRSR634016-3"/>
    </source>
</evidence>
<dbReference type="Ensembl" id="ENSAPET00000012687.1">
    <property type="protein sequence ID" value="ENSAPEP00000012354.1"/>
    <property type="gene ID" value="ENSAPEG00000008695.1"/>
</dbReference>
<evidence type="ECO:0000313" key="16">
    <source>
        <dbReference type="Proteomes" id="UP000265080"/>
    </source>
</evidence>
<dbReference type="Pfam" id="PF11838">
    <property type="entry name" value="ERAP1_C"/>
    <property type="match status" value="1"/>
</dbReference>
<keyword evidence="7 11" id="KW-0482">Metalloprotease</keyword>
<dbReference type="InterPro" id="IPR014782">
    <property type="entry name" value="Peptidase_M1_dom"/>
</dbReference>
<comment type="similarity">
    <text evidence="1 11">Belongs to the peptidase M1 family.</text>
</comment>
<dbReference type="EC" id="3.4.11.-" evidence="11"/>
<dbReference type="Gene3D" id="2.60.40.1910">
    <property type="match status" value="1"/>
</dbReference>
<dbReference type="PANTHER" id="PTHR11533">
    <property type="entry name" value="PROTEASE M1 ZINC METALLOPROTEASE"/>
    <property type="match status" value="1"/>
</dbReference>
<keyword evidence="5 11" id="KW-0378">Hydrolase</keyword>
<evidence type="ECO:0000256" key="4">
    <source>
        <dbReference type="ARBA" id="ARBA00022723"/>
    </source>
</evidence>
<dbReference type="Pfam" id="PF01433">
    <property type="entry name" value="Peptidase_M1"/>
    <property type="match status" value="1"/>
</dbReference>
<evidence type="ECO:0000256" key="3">
    <source>
        <dbReference type="ARBA" id="ARBA00022670"/>
    </source>
</evidence>
<dbReference type="CDD" id="cd09601">
    <property type="entry name" value="M1_APN-Q_like"/>
    <property type="match status" value="1"/>
</dbReference>
<dbReference type="GO" id="GO:0070006">
    <property type="term" value="F:metalloaminopeptidase activity"/>
    <property type="evidence" value="ECO:0007669"/>
    <property type="project" value="TreeGrafter"/>
</dbReference>
<dbReference type="STRING" id="161767.ENSAPEP00000012354"/>
<keyword evidence="4 9" id="KW-0479">Metal-binding</keyword>
<evidence type="ECO:0000256" key="2">
    <source>
        <dbReference type="ARBA" id="ARBA00022438"/>
    </source>
</evidence>
<dbReference type="GO" id="GO:0005737">
    <property type="term" value="C:cytoplasm"/>
    <property type="evidence" value="ECO:0007669"/>
    <property type="project" value="TreeGrafter"/>
</dbReference>
<sequence>MPSKSGLSKAFAAAFAVLTVSVICGTVTMVVLYKVQMSGVNATARPTVPVTTEPPPPVLRLPRSLIPDRYELVLQPRLYTRIVREENATSPNQTLVFTGNSTVHFRCVQKTRSIFMHGRDLQVSGPVLTDRDSRKKIWSRVKDLDGESGFLELELDQDLEVGGNYSLVLDFRGQISQNLDALFLSEFLAATNLQPTDARRLFPCFDEPDMKAEFSVTIIHRLKTTALSNTQMTGRKKPDDEWKYTRFETTPRMSTYLLAFTVSEFTPIISYTTDNRVMIRIFARPEAKAAGHTSYASHITGKILEFYERRFEIDYELNKLDQIALPDLYPAAMENWGLVTYQEGVLLYEEGVSSLLHKENVAGIIAHELAHQWFGNLVTMEWWNNIWLNEGFATYMSHFAVDAVEPTFRMKDTFIMNNLHAAFQEDALASSHPLSPPQEDIQTSDEIIGLFDSITYSKVRVNTAHGNSSNTSSQTVWKIKPSELSSTKYEPTCGCLQVRRSKYGLSVEQLMTPWITQEGFPVITIDTTNGEIYQKRFLYNNTAESRYKNTSLPAQSTLLLKKEEFISKDGEWILANVNSTGYYRVNYNLENWQLLLKQLETNRHLIPLMNRGQLIDDAFNLARAKLIDVTLALNSTLFLREEREFLPWESAVTNLHYFVLMFDRSEVYGPMQAYLRDQVEGLYDFYRKYTNNSTVPEDHSEHNQVNAIWMACSNGLPECVEMAKLKFTEWMQPNGTNNIHPNLRSVIYCQAVAAGGKAEWEFAWDQFLSSSDTSEKVQLREALSCTRKIWLLNRYLEYTLDPDKIRLMDVASTIDSIASNPAGQALAWNFIRAHWDYIQQGWVYTSFLIEGVTSRFSTQFELDELERFAAEYELGSAIRAAQRAVEQTRVNIQWVKDNKDAVLQWFQAQSAAGDKD</sequence>
<dbReference type="PANTHER" id="PTHR11533:SF259">
    <property type="entry name" value="AMINOPEPTIDASE"/>
    <property type="match status" value="1"/>
</dbReference>
<protein>
    <recommendedName>
        <fullName evidence="11">Aminopeptidase</fullName>
        <ecNumber evidence="11">3.4.11.-</ecNumber>
    </recommendedName>
</protein>
<dbReference type="GO" id="GO:0005886">
    <property type="term" value="C:plasma membrane"/>
    <property type="evidence" value="ECO:0007669"/>
    <property type="project" value="TreeGrafter"/>
</dbReference>
<evidence type="ECO:0000313" key="15">
    <source>
        <dbReference type="Ensembl" id="ENSAPEP00000012354.1"/>
    </source>
</evidence>
<reference evidence="15" key="3">
    <citation type="submission" date="2025-09" db="UniProtKB">
        <authorList>
            <consortium name="Ensembl"/>
        </authorList>
    </citation>
    <scope>IDENTIFICATION</scope>
</reference>
<dbReference type="PRINTS" id="PR00756">
    <property type="entry name" value="ALADIPTASE"/>
</dbReference>
<evidence type="ECO:0000256" key="10">
    <source>
        <dbReference type="PIRSR" id="PIRSR634016-4"/>
    </source>
</evidence>
<evidence type="ECO:0000256" key="5">
    <source>
        <dbReference type="ARBA" id="ARBA00022801"/>
    </source>
</evidence>
<dbReference type="GO" id="GO:0006508">
    <property type="term" value="P:proteolysis"/>
    <property type="evidence" value="ECO:0007669"/>
    <property type="project" value="UniProtKB-KW"/>
</dbReference>
<dbReference type="InterPro" id="IPR001930">
    <property type="entry name" value="Peptidase_M1"/>
</dbReference>
<dbReference type="Proteomes" id="UP000265080">
    <property type="component" value="Chromosome 4"/>
</dbReference>
<dbReference type="InterPro" id="IPR042097">
    <property type="entry name" value="Aminopeptidase_N-like_N_sf"/>
</dbReference>
<proteinExistence type="inferred from homology"/>
<dbReference type="OMA" id="YFGIKNQ"/>
<dbReference type="GeneTree" id="ENSGT00940000164605"/>
<dbReference type="SUPFAM" id="SSF55486">
    <property type="entry name" value="Metalloproteases ('zincins'), catalytic domain"/>
    <property type="match status" value="1"/>
</dbReference>
<feature type="binding site" evidence="9">
    <location>
        <position position="371"/>
    </location>
    <ligand>
        <name>Zn(2+)</name>
        <dbReference type="ChEBI" id="CHEBI:29105"/>
        <note>catalytic</note>
    </ligand>
</feature>
<dbReference type="Gene3D" id="1.10.390.10">
    <property type="entry name" value="Neutral Protease Domain 2"/>
    <property type="match status" value="1"/>
</dbReference>
<evidence type="ECO:0000256" key="7">
    <source>
        <dbReference type="ARBA" id="ARBA00023049"/>
    </source>
</evidence>
<feature type="binding site" evidence="9">
    <location>
        <position position="390"/>
    </location>
    <ligand>
        <name>Zn(2+)</name>
        <dbReference type="ChEBI" id="CHEBI:29105"/>
        <note>catalytic</note>
    </ligand>
</feature>
<keyword evidence="2 11" id="KW-0031">Aminopeptidase</keyword>
<dbReference type="Gene3D" id="1.25.50.20">
    <property type="match status" value="1"/>
</dbReference>
<dbReference type="InterPro" id="IPR027268">
    <property type="entry name" value="Peptidase_M4/M1_CTD_sf"/>
</dbReference>
<accession>A0A3P8SK36</accession>
<feature type="binding site" evidence="9">
    <location>
        <position position="367"/>
    </location>
    <ligand>
        <name>Zn(2+)</name>
        <dbReference type="ChEBI" id="CHEBI:29105"/>
        <note>catalytic</note>
    </ligand>
</feature>
<evidence type="ECO:0000259" key="14">
    <source>
        <dbReference type="Pfam" id="PF17900"/>
    </source>
</evidence>
<evidence type="ECO:0000256" key="1">
    <source>
        <dbReference type="ARBA" id="ARBA00010136"/>
    </source>
</evidence>
<feature type="domain" description="ERAP1-like C-terminal" evidence="13">
    <location>
        <begin position="572"/>
        <end position="889"/>
    </location>
</feature>
<organism evidence="15 16">
    <name type="scientific">Amphiprion percula</name>
    <name type="common">Orange clownfish</name>
    <name type="synonym">Lutjanus percula</name>
    <dbReference type="NCBI Taxonomy" id="161767"/>
    <lineage>
        <taxon>Eukaryota</taxon>
        <taxon>Metazoa</taxon>
        <taxon>Chordata</taxon>
        <taxon>Craniata</taxon>
        <taxon>Vertebrata</taxon>
        <taxon>Euteleostomi</taxon>
        <taxon>Actinopterygii</taxon>
        <taxon>Neopterygii</taxon>
        <taxon>Teleostei</taxon>
        <taxon>Neoteleostei</taxon>
        <taxon>Acanthomorphata</taxon>
        <taxon>Ovalentaria</taxon>
        <taxon>Pomacentridae</taxon>
        <taxon>Amphiprion</taxon>
    </lineage>
</organism>
<dbReference type="AlphaFoldDB" id="A0A3P8SK36"/>
<dbReference type="GO" id="GO:0005615">
    <property type="term" value="C:extracellular space"/>
    <property type="evidence" value="ECO:0007669"/>
    <property type="project" value="TreeGrafter"/>
</dbReference>
<feature type="active site" description="Proton acceptor" evidence="8">
    <location>
        <position position="368"/>
    </location>
</feature>
<dbReference type="FunFam" id="1.25.50.20:FF:000012">
    <property type="entry name" value="Aminopeptidase N"/>
    <property type="match status" value="1"/>
</dbReference>
<evidence type="ECO:0000259" key="13">
    <source>
        <dbReference type="Pfam" id="PF11838"/>
    </source>
</evidence>
<keyword evidence="16" id="KW-1185">Reference proteome</keyword>
<dbReference type="SUPFAM" id="SSF63737">
    <property type="entry name" value="Leukotriene A4 hydrolase N-terminal domain"/>
    <property type="match status" value="1"/>
</dbReference>
<reference evidence="15 16" key="1">
    <citation type="submission" date="2018-03" db="EMBL/GenBank/DDBJ databases">
        <title>Finding Nemo's genes: A chromosome-scale reference assembly of the genome of the orange clownfish Amphiprion percula.</title>
        <authorList>
            <person name="Lehmann R."/>
        </authorList>
    </citation>
    <scope>NUCLEOTIDE SEQUENCE</scope>
</reference>
<dbReference type="InterPro" id="IPR024571">
    <property type="entry name" value="ERAP1-like_C_dom"/>
</dbReference>
<dbReference type="InterPro" id="IPR045357">
    <property type="entry name" value="Aminopeptidase_N-like_N"/>
</dbReference>
<keyword evidence="3 11" id="KW-0645">Protease</keyword>
<evidence type="ECO:0000256" key="6">
    <source>
        <dbReference type="ARBA" id="ARBA00022833"/>
    </source>
</evidence>
<evidence type="ECO:0000256" key="11">
    <source>
        <dbReference type="RuleBase" id="RU364040"/>
    </source>
</evidence>
<keyword evidence="6 9" id="KW-0862">Zinc</keyword>
<feature type="site" description="Transition state stabilizer" evidence="10">
    <location>
        <position position="456"/>
    </location>
</feature>
<reference evidence="15" key="2">
    <citation type="submission" date="2025-08" db="UniProtKB">
        <authorList>
            <consortium name="Ensembl"/>
        </authorList>
    </citation>
    <scope>IDENTIFICATION</scope>
</reference>
<feature type="domain" description="Peptidase M1 membrane alanine aminopeptidase" evidence="12">
    <location>
        <begin position="295"/>
        <end position="458"/>
    </location>
</feature>
<feature type="domain" description="Aminopeptidase N-like N-terminal" evidence="14">
    <location>
        <begin position="67"/>
        <end position="257"/>
    </location>
</feature>
<dbReference type="InterPro" id="IPR050344">
    <property type="entry name" value="Peptidase_M1_aminopeptidases"/>
</dbReference>
<dbReference type="InterPro" id="IPR034016">
    <property type="entry name" value="M1_APN-typ"/>
</dbReference>
<dbReference type="Pfam" id="PF17900">
    <property type="entry name" value="Peptidase_M1_N"/>
    <property type="match status" value="1"/>
</dbReference>
<comment type="cofactor">
    <cofactor evidence="9 11">
        <name>Zn(2+)</name>
        <dbReference type="ChEBI" id="CHEBI:29105"/>
    </cofactor>
    <text evidence="9 11">Binds 1 zinc ion per subunit.</text>
</comment>
<dbReference type="Gene3D" id="2.60.40.1730">
    <property type="entry name" value="tricorn interacting facor f3 domain"/>
    <property type="match status" value="1"/>
</dbReference>
<dbReference type="GO" id="GO:0043171">
    <property type="term" value="P:peptide catabolic process"/>
    <property type="evidence" value="ECO:0007669"/>
    <property type="project" value="TreeGrafter"/>
</dbReference>